<comment type="similarity">
    <text evidence="2 14">Belongs to the UppP family.</text>
</comment>
<comment type="miscellaneous">
    <text evidence="14">Bacitracin is thought to be involved in the inhibition of peptidoglycan synthesis by sequestering undecaprenyl diphosphate, thereby reducing the pool of lipid carrier available.</text>
</comment>
<keyword evidence="10 14" id="KW-0046">Antibiotic resistance</keyword>
<comment type="caution">
    <text evidence="15">The sequence shown here is derived from an EMBL/GenBank/DDBJ whole genome shotgun (WGS) entry which is preliminary data.</text>
</comment>
<keyword evidence="14" id="KW-0133">Cell shape</keyword>
<feature type="transmembrane region" description="Helical" evidence="14">
    <location>
        <begin position="72"/>
        <end position="89"/>
    </location>
</feature>
<gene>
    <name evidence="14" type="primary">uppP</name>
    <name evidence="15" type="ORF">UV74_C0013G0456</name>
</gene>
<keyword evidence="7 14" id="KW-0378">Hydrolase</keyword>
<comment type="catalytic activity">
    <reaction evidence="13 14">
        <text>di-trans,octa-cis-undecaprenyl diphosphate + H2O = di-trans,octa-cis-undecaprenyl phosphate + phosphate + H(+)</text>
        <dbReference type="Rhea" id="RHEA:28094"/>
        <dbReference type="ChEBI" id="CHEBI:15377"/>
        <dbReference type="ChEBI" id="CHEBI:15378"/>
        <dbReference type="ChEBI" id="CHEBI:43474"/>
        <dbReference type="ChEBI" id="CHEBI:58405"/>
        <dbReference type="ChEBI" id="CHEBI:60392"/>
        <dbReference type="EC" id="3.6.1.27"/>
    </reaction>
</comment>
<evidence type="ECO:0000256" key="9">
    <source>
        <dbReference type="ARBA" id="ARBA00023136"/>
    </source>
</evidence>
<name>A0A0G1DI33_9BACT</name>
<dbReference type="PANTHER" id="PTHR30622:SF2">
    <property type="entry name" value="UNDECAPRENYL-DIPHOSPHATASE"/>
    <property type="match status" value="1"/>
</dbReference>
<dbReference type="GO" id="GO:0050380">
    <property type="term" value="F:undecaprenyl-diphosphatase activity"/>
    <property type="evidence" value="ECO:0007669"/>
    <property type="project" value="UniProtKB-UniRule"/>
</dbReference>
<keyword evidence="5 14" id="KW-1003">Cell membrane</keyword>
<dbReference type="PANTHER" id="PTHR30622">
    <property type="entry name" value="UNDECAPRENYL-DIPHOSPHATASE"/>
    <property type="match status" value="1"/>
</dbReference>
<evidence type="ECO:0000256" key="14">
    <source>
        <dbReference type="HAMAP-Rule" id="MF_01006"/>
    </source>
</evidence>
<dbReference type="GO" id="GO:0046677">
    <property type="term" value="P:response to antibiotic"/>
    <property type="evidence" value="ECO:0007669"/>
    <property type="project" value="UniProtKB-UniRule"/>
</dbReference>
<evidence type="ECO:0000256" key="11">
    <source>
        <dbReference type="ARBA" id="ARBA00032707"/>
    </source>
</evidence>
<accession>A0A0G1DI33</accession>
<keyword evidence="9 14" id="KW-0472">Membrane</keyword>
<dbReference type="Pfam" id="PF02673">
    <property type="entry name" value="BacA"/>
    <property type="match status" value="1"/>
</dbReference>
<feature type="transmembrane region" description="Helical" evidence="14">
    <location>
        <begin position="227"/>
        <end position="244"/>
    </location>
</feature>
<evidence type="ECO:0000313" key="16">
    <source>
        <dbReference type="Proteomes" id="UP000034090"/>
    </source>
</evidence>
<reference evidence="15 16" key="1">
    <citation type="journal article" date="2015" name="Nature">
        <title>rRNA introns, odd ribosomes, and small enigmatic genomes across a large radiation of phyla.</title>
        <authorList>
            <person name="Brown C.T."/>
            <person name="Hug L.A."/>
            <person name="Thomas B.C."/>
            <person name="Sharon I."/>
            <person name="Castelle C.J."/>
            <person name="Singh A."/>
            <person name="Wilkins M.J."/>
            <person name="Williams K.H."/>
            <person name="Banfield J.F."/>
        </authorList>
    </citation>
    <scope>NUCLEOTIDE SEQUENCE [LARGE SCALE GENOMIC DNA]</scope>
</reference>
<dbReference type="GO" id="GO:0005886">
    <property type="term" value="C:plasma membrane"/>
    <property type="evidence" value="ECO:0007669"/>
    <property type="project" value="UniProtKB-SubCell"/>
</dbReference>
<keyword evidence="6 14" id="KW-0812">Transmembrane</keyword>
<sequence>MNFVSAVILGFLQGMTEFLPVSSSGHLVIAQSFIPGFTQPGVLFDVILHLGTTVAVLFYFRKKIYSISKEKIIVLVIGTVPAGIIGVLFNTEIEALFSSVKLVGLALLATGLMDFGTDRFSGRKQVVSKLDGLMIGIGQAFAILPGVSRSGTTIFVGTSQGIRRQEAAEFSFLLSVPAIIGAGAVELVSHGATNNLSIFVYLGGLVSSFLTGILSISLVLRLLAEEKFKYFAVYCLIIGIAVLII</sequence>
<dbReference type="AlphaFoldDB" id="A0A0G1DI33"/>
<dbReference type="InterPro" id="IPR003824">
    <property type="entry name" value="UppP"/>
</dbReference>
<dbReference type="GO" id="GO:0009252">
    <property type="term" value="P:peptidoglycan biosynthetic process"/>
    <property type="evidence" value="ECO:0007669"/>
    <property type="project" value="UniProtKB-KW"/>
</dbReference>
<evidence type="ECO:0000256" key="13">
    <source>
        <dbReference type="ARBA" id="ARBA00047594"/>
    </source>
</evidence>
<evidence type="ECO:0000256" key="4">
    <source>
        <dbReference type="ARBA" id="ARBA00021581"/>
    </source>
</evidence>
<comment type="function">
    <text evidence="14">Catalyzes the dephosphorylation of undecaprenyl diphosphate (UPP). Confers resistance to bacitracin.</text>
</comment>
<protein>
    <recommendedName>
        <fullName evidence="4 14">Undecaprenyl-diphosphatase</fullName>
        <ecNumber evidence="3 14">3.6.1.27</ecNumber>
    </recommendedName>
    <alternativeName>
        <fullName evidence="12 14">Bacitracin resistance protein</fullName>
    </alternativeName>
    <alternativeName>
        <fullName evidence="11 14">Undecaprenyl pyrophosphate phosphatase</fullName>
    </alternativeName>
</protein>
<keyword evidence="14" id="KW-0961">Cell wall biogenesis/degradation</keyword>
<proteinExistence type="inferred from homology"/>
<comment type="subcellular location">
    <subcellularLocation>
        <location evidence="1 14">Cell membrane</location>
        <topology evidence="1 14">Multi-pass membrane protein</topology>
    </subcellularLocation>
</comment>
<dbReference type="GO" id="GO:0071555">
    <property type="term" value="P:cell wall organization"/>
    <property type="evidence" value="ECO:0007669"/>
    <property type="project" value="UniProtKB-KW"/>
</dbReference>
<evidence type="ECO:0000256" key="10">
    <source>
        <dbReference type="ARBA" id="ARBA00023251"/>
    </source>
</evidence>
<dbReference type="HAMAP" id="MF_01006">
    <property type="entry name" value="Undec_diphosphatase"/>
    <property type="match status" value="1"/>
</dbReference>
<dbReference type="Proteomes" id="UP000034090">
    <property type="component" value="Unassembled WGS sequence"/>
</dbReference>
<evidence type="ECO:0000256" key="12">
    <source>
        <dbReference type="ARBA" id="ARBA00032932"/>
    </source>
</evidence>
<dbReference type="EMBL" id="LCFQ01000013">
    <property type="protein sequence ID" value="KKS97334.1"/>
    <property type="molecule type" value="Genomic_DNA"/>
</dbReference>
<evidence type="ECO:0000256" key="2">
    <source>
        <dbReference type="ARBA" id="ARBA00010621"/>
    </source>
</evidence>
<feature type="transmembrane region" description="Helical" evidence="14">
    <location>
        <begin position="170"/>
        <end position="192"/>
    </location>
</feature>
<evidence type="ECO:0000256" key="3">
    <source>
        <dbReference type="ARBA" id="ARBA00012374"/>
    </source>
</evidence>
<evidence type="ECO:0000256" key="5">
    <source>
        <dbReference type="ARBA" id="ARBA00022475"/>
    </source>
</evidence>
<evidence type="ECO:0000256" key="1">
    <source>
        <dbReference type="ARBA" id="ARBA00004651"/>
    </source>
</evidence>
<evidence type="ECO:0000256" key="6">
    <source>
        <dbReference type="ARBA" id="ARBA00022692"/>
    </source>
</evidence>
<dbReference type="PATRIC" id="fig|1618578.3.peg.810"/>
<organism evidence="15 16">
    <name type="scientific">Candidatus Woesebacteria bacterium GW2011_GWB1_43_14</name>
    <dbReference type="NCBI Taxonomy" id="1618578"/>
    <lineage>
        <taxon>Bacteria</taxon>
        <taxon>Candidatus Woeseibacteriota</taxon>
    </lineage>
</organism>
<dbReference type="GO" id="GO:0008360">
    <property type="term" value="P:regulation of cell shape"/>
    <property type="evidence" value="ECO:0007669"/>
    <property type="project" value="UniProtKB-KW"/>
</dbReference>
<evidence type="ECO:0000313" key="15">
    <source>
        <dbReference type="EMBL" id="KKS97334.1"/>
    </source>
</evidence>
<evidence type="ECO:0000256" key="7">
    <source>
        <dbReference type="ARBA" id="ARBA00022801"/>
    </source>
</evidence>
<feature type="transmembrane region" description="Helical" evidence="14">
    <location>
        <begin position="198"/>
        <end position="220"/>
    </location>
</feature>
<keyword evidence="14" id="KW-0573">Peptidoglycan synthesis</keyword>
<dbReference type="EC" id="3.6.1.27" evidence="3 14"/>
<evidence type="ECO:0000256" key="8">
    <source>
        <dbReference type="ARBA" id="ARBA00022989"/>
    </source>
</evidence>
<feature type="transmembrane region" description="Helical" evidence="14">
    <location>
        <begin position="40"/>
        <end position="60"/>
    </location>
</feature>
<dbReference type="STRING" id="1618578.UV74_C0013G0456"/>
<keyword evidence="8 14" id="KW-1133">Transmembrane helix</keyword>